<comment type="caution">
    <text evidence="4">The sequence shown here is derived from an EMBL/GenBank/DDBJ whole genome shotgun (WGS) entry which is preliminary data.</text>
</comment>
<dbReference type="InterPro" id="IPR020568">
    <property type="entry name" value="Ribosomal_Su5_D2-typ_SF"/>
</dbReference>
<dbReference type="InterPro" id="IPR015269">
    <property type="entry name" value="UPF0029_Impact_C"/>
</dbReference>
<protein>
    <submittedName>
        <fullName evidence="4">YigZ family protein</fullName>
    </submittedName>
</protein>
<evidence type="ECO:0000313" key="5">
    <source>
        <dbReference type="Proteomes" id="UP001254165"/>
    </source>
</evidence>
<dbReference type="PROSITE" id="PS00910">
    <property type="entry name" value="UPF0029"/>
    <property type="match status" value="1"/>
</dbReference>
<dbReference type="InterPro" id="IPR001498">
    <property type="entry name" value="Impact_N"/>
</dbReference>
<dbReference type="Pfam" id="PF01205">
    <property type="entry name" value="Impact_N"/>
    <property type="match status" value="1"/>
</dbReference>
<dbReference type="InterPro" id="IPR035647">
    <property type="entry name" value="EFG_III/V"/>
</dbReference>
<dbReference type="Pfam" id="PF09186">
    <property type="entry name" value="DUF1949"/>
    <property type="match status" value="1"/>
</dbReference>
<evidence type="ECO:0000256" key="1">
    <source>
        <dbReference type="ARBA" id="ARBA00007665"/>
    </source>
</evidence>
<dbReference type="Proteomes" id="UP001254165">
    <property type="component" value="Unassembled WGS sequence"/>
</dbReference>
<dbReference type="PANTHER" id="PTHR16301">
    <property type="entry name" value="IMPACT-RELATED"/>
    <property type="match status" value="1"/>
</dbReference>
<feature type="domain" description="UPF0029" evidence="3">
    <location>
        <begin position="138"/>
        <end position="191"/>
    </location>
</feature>
<dbReference type="InterPro" id="IPR036956">
    <property type="entry name" value="Impact_N_sf"/>
</dbReference>
<comment type="similarity">
    <text evidence="1">Belongs to the IMPACT family.</text>
</comment>
<evidence type="ECO:0000313" key="4">
    <source>
        <dbReference type="EMBL" id="MDT8897516.1"/>
    </source>
</evidence>
<dbReference type="Gene3D" id="3.30.70.240">
    <property type="match status" value="1"/>
</dbReference>
<dbReference type="InterPro" id="IPR020569">
    <property type="entry name" value="UPF0029_Impact_CS"/>
</dbReference>
<dbReference type="SUPFAM" id="SSF54980">
    <property type="entry name" value="EF-G C-terminal domain-like"/>
    <property type="match status" value="1"/>
</dbReference>
<keyword evidence="5" id="KW-1185">Reference proteome</keyword>
<reference evidence="4 5" key="1">
    <citation type="submission" date="2023-07" db="EMBL/GenBank/DDBJ databases">
        <title>Novel species of Thermanaerothrix with wide hydrolytic capabilities.</title>
        <authorList>
            <person name="Zayulina K.S."/>
            <person name="Podosokorskaya O.A."/>
            <person name="Elcheninov A.G."/>
        </authorList>
    </citation>
    <scope>NUCLEOTIDE SEQUENCE [LARGE SCALE GENOMIC DNA]</scope>
    <source>
        <strain evidence="4 5">4228-RoL</strain>
    </source>
</reference>
<dbReference type="EMBL" id="JAUHMF010000001">
    <property type="protein sequence ID" value="MDT8897516.1"/>
    <property type="molecule type" value="Genomic_DNA"/>
</dbReference>
<organism evidence="4 5">
    <name type="scientific">Thermanaerothrix solaris</name>
    <dbReference type="NCBI Taxonomy" id="3058434"/>
    <lineage>
        <taxon>Bacteria</taxon>
        <taxon>Bacillati</taxon>
        <taxon>Chloroflexota</taxon>
        <taxon>Anaerolineae</taxon>
        <taxon>Anaerolineales</taxon>
        <taxon>Anaerolineaceae</taxon>
        <taxon>Thermanaerothrix</taxon>
    </lineage>
</organism>
<evidence type="ECO:0000259" key="2">
    <source>
        <dbReference type="Pfam" id="PF01205"/>
    </source>
</evidence>
<proteinExistence type="inferred from homology"/>
<dbReference type="Gene3D" id="3.30.230.30">
    <property type="entry name" value="Impact, N-terminal domain"/>
    <property type="match status" value="1"/>
</dbReference>
<evidence type="ECO:0000259" key="3">
    <source>
        <dbReference type="Pfam" id="PF09186"/>
    </source>
</evidence>
<name>A0ABU3NNZ6_9CHLR</name>
<sequence>MWVPLEPARAHLVISKSRFIASLYPVHSESEVRTVLAKIRTELPGASHHPYAYVLGGAIHQEHSSDDGEPGGTAGRPILQALKSREVEDAVLIVTRYFGGIKLGTAGLARAYREAALQVLEIASLGQKVRVTILSLGIPYSWYEYVEKQLPHFNAHLLTREFTTEVHLTLAIPHDTITSFLTFIETSTRGQAQATVLEENVERIVPVQK</sequence>
<dbReference type="PANTHER" id="PTHR16301:SF20">
    <property type="entry name" value="IMPACT FAMILY MEMBER YIGZ"/>
    <property type="match status" value="1"/>
</dbReference>
<gene>
    <name evidence="4" type="ORF">QYE77_04490</name>
</gene>
<dbReference type="SUPFAM" id="SSF54211">
    <property type="entry name" value="Ribosomal protein S5 domain 2-like"/>
    <property type="match status" value="1"/>
</dbReference>
<feature type="domain" description="Impact N-terminal" evidence="2">
    <location>
        <begin position="16"/>
        <end position="120"/>
    </location>
</feature>
<dbReference type="InterPro" id="IPR023582">
    <property type="entry name" value="Impact"/>
</dbReference>
<accession>A0ABU3NNZ6</accession>
<dbReference type="RefSeq" id="WP_315624175.1">
    <property type="nucleotide sequence ID" value="NZ_JAUHMF010000001.1"/>
</dbReference>